<organism evidence="1 2">
    <name type="scientific">Aspergillus minisclerotigenes</name>
    <dbReference type="NCBI Taxonomy" id="656917"/>
    <lineage>
        <taxon>Eukaryota</taxon>
        <taxon>Fungi</taxon>
        <taxon>Dikarya</taxon>
        <taxon>Ascomycota</taxon>
        <taxon>Pezizomycotina</taxon>
        <taxon>Eurotiomycetes</taxon>
        <taxon>Eurotiomycetidae</taxon>
        <taxon>Eurotiales</taxon>
        <taxon>Aspergillaceae</taxon>
        <taxon>Aspergillus</taxon>
        <taxon>Aspergillus subgen. Circumdati</taxon>
    </lineage>
</organism>
<name>A0A5N6J243_9EURO</name>
<dbReference type="Proteomes" id="UP000326289">
    <property type="component" value="Unassembled WGS sequence"/>
</dbReference>
<evidence type="ECO:0000313" key="1">
    <source>
        <dbReference type="EMBL" id="KAB8272299.1"/>
    </source>
</evidence>
<dbReference type="AlphaFoldDB" id="A0A5N6J243"/>
<keyword evidence="2" id="KW-1185">Reference proteome</keyword>
<sequence length="79" mass="9072">MATGTCLPLLRSVSGNQVFVPMLLITFHIRLSTGRSLREFPEIQQNGVLLFLGSKHFTSRRKKLDKNEKDMSHRTIIPY</sequence>
<reference evidence="1 2" key="1">
    <citation type="submission" date="2019-04" db="EMBL/GenBank/DDBJ databases">
        <title>Fungal friends and foes A comparative genomics study of 23 Aspergillus species from section Flavi.</title>
        <authorList>
            <consortium name="DOE Joint Genome Institute"/>
            <person name="Kjaerbolling I."/>
            <person name="Vesth T.C."/>
            <person name="Frisvad J.C."/>
            <person name="Nybo J.L."/>
            <person name="Theobald S."/>
            <person name="Kildgaard S."/>
            <person name="Petersen T.I."/>
            <person name="Kuo A."/>
            <person name="Sato A."/>
            <person name="Lyhne E.K."/>
            <person name="Kogle M.E."/>
            <person name="Wiebenga A."/>
            <person name="Kun R.S."/>
            <person name="Lubbers R.J."/>
            <person name="Makela M.R."/>
            <person name="Barry K."/>
            <person name="Chovatia M."/>
            <person name="Clum A."/>
            <person name="Daum C."/>
            <person name="Haridas S."/>
            <person name="He G."/>
            <person name="LaButti K."/>
            <person name="Lipzen A."/>
            <person name="Mondo S."/>
            <person name="Pangilinan J."/>
            <person name="Riley R."/>
            <person name="Salamov A."/>
            <person name="Simmons B.A."/>
            <person name="Magnuson J.K."/>
            <person name="Henrissat B."/>
            <person name="Mortensen U.H."/>
            <person name="Larsen T.O."/>
            <person name="De vries R.P."/>
            <person name="Grigoriev I.V."/>
            <person name="Machida M."/>
            <person name="Baker S.E."/>
            <person name="Andersen M.R."/>
        </authorList>
    </citation>
    <scope>NUCLEOTIDE SEQUENCE [LARGE SCALE GENOMIC DNA]</scope>
    <source>
        <strain evidence="1 2">CBS 117635</strain>
    </source>
</reference>
<dbReference type="EMBL" id="ML732807">
    <property type="protein sequence ID" value="KAB8272299.1"/>
    <property type="molecule type" value="Genomic_DNA"/>
</dbReference>
<protein>
    <submittedName>
        <fullName evidence="1">Uncharacterized protein</fullName>
    </submittedName>
</protein>
<accession>A0A5N6J243</accession>
<evidence type="ECO:0000313" key="2">
    <source>
        <dbReference type="Proteomes" id="UP000326289"/>
    </source>
</evidence>
<proteinExistence type="predicted"/>
<gene>
    <name evidence="1" type="ORF">BDV30DRAFT_212409</name>
</gene>